<reference evidence="8" key="1">
    <citation type="submission" date="2025-08" db="UniProtKB">
        <authorList>
            <consortium name="Ensembl"/>
        </authorList>
    </citation>
    <scope>IDENTIFICATION</scope>
</reference>
<dbReference type="GO" id="GO:0005634">
    <property type="term" value="C:nucleus"/>
    <property type="evidence" value="ECO:0007669"/>
    <property type="project" value="UniProtKB-SubCell"/>
</dbReference>
<dbReference type="GO" id="GO:0070212">
    <property type="term" value="P:protein poly-ADP-ribosylation"/>
    <property type="evidence" value="ECO:0007669"/>
    <property type="project" value="TreeGrafter"/>
</dbReference>
<feature type="domain" description="Macro" evidence="7">
    <location>
        <begin position="80"/>
        <end position="272"/>
    </location>
</feature>
<evidence type="ECO:0000256" key="5">
    <source>
        <dbReference type="ARBA" id="ARBA00023242"/>
    </source>
</evidence>
<accession>A0A3Q2CMM6</accession>
<protein>
    <submittedName>
        <fullName evidence="8">Poly [ADP-ribose] polymerase 9-like</fullName>
    </submittedName>
</protein>
<dbReference type="GO" id="GO:0044389">
    <property type="term" value="F:ubiquitin-like protein ligase binding"/>
    <property type="evidence" value="ECO:0007669"/>
    <property type="project" value="TreeGrafter"/>
</dbReference>
<evidence type="ECO:0000256" key="3">
    <source>
        <dbReference type="ARBA" id="ARBA00022679"/>
    </source>
</evidence>
<name>A0A3Q2CMM6_CYPVA</name>
<comment type="subcellular location">
    <subcellularLocation>
        <location evidence="1">Nucleus</location>
    </subcellularLocation>
</comment>
<dbReference type="Pfam" id="PF01661">
    <property type="entry name" value="Macro"/>
    <property type="match status" value="2"/>
</dbReference>
<sequence>NTEHKSKMSASYLHQAHCDTLLREYNQTFSPHFTIVKQCGDALCEVLHSEFECVATIEGVELENRSSTSYQRRPPIISPEKRFEFRMPSGVKVSVWKADLINFQAEAVVNAANEDLRHYGGLAQALSSAGGPQIQKESDEYVKKHGKVKTGDAVALHAGSLPYKKIIHAVGPRLEMSPAPHELEAAKHLLKKTIWSILHRVEEKKLVNVAIPAISSGIFNYPLPECAHTIVSTVKYYYDNLPSHRRFLQEIFFVNHDDPTVQAIEKTATDVIVNTAAEDRNLSTGQISSAILKKAGSKIQKEMFTAKRTGNVICTKGYQLNCKEVFHTICTVKGSCKILFDATWECLLNAQKSCHNSISFPAIGTGNLGFRKQESASIMSKAVAEFAEQNQRKLDVFFVIHPSDNDTYEVFFDNFVFKTCLPASGPKGDSQTSRPPTPKISLHGSSDESKIEAKKWLSDLFQCRGVIRIQNNFISHFSEQDHLQLSKLAVPEKGLSIEESFSQGHACITVMGKSGRDVAIAALQVEAMLCKTQKEFISEEEHQLKMLSGIDLSMERRTVNPTSQQFYNRLQHFKPLEVFHLQVEKVENCALKEMFELKKKQIDCSRSKTMFQRISAQFCGMISRIGFQAECAPPEEYGDGIYFTRSVNVAMKLWKQTGDEYLYFVEAEVLKGKSVRGKPGIFMPPPVGKDPNVTYDGVDGGPDVSVIFSGYQALPKYIITCKRLIYDSGATGSEQVLYLERQTSFDRHGGDFVISVAGMKLLRSMKTLLLEVNK</sequence>
<dbReference type="GO" id="GO:0003714">
    <property type="term" value="F:transcription corepressor activity"/>
    <property type="evidence" value="ECO:0007669"/>
    <property type="project" value="TreeGrafter"/>
</dbReference>
<reference evidence="8" key="2">
    <citation type="submission" date="2025-09" db="UniProtKB">
        <authorList>
            <consortium name="Ensembl"/>
        </authorList>
    </citation>
    <scope>IDENTIFICATION</scope>
</reference>
<evidence type="ECO:0000256" key="2">
    <source>
        <dbReference type="ARBA" id="ARBA00022676"/>
    </source>
</evidence>
<dbReference type="GO" id="GO:0003950">
    <property type="term" value="F:NAD+ poly-ADP-ribosyltransferase activity"/>
    <property type="evidence" value="ECO:0007669"/>
    <property type="project" value="TreeGrafter"/>
</dbReference>
<dbReference type="SMART" id="SM00506">
    <property type="entry name" value="A1pp"/>
    <property type="match status" value="2"/>
</dbReference>
<dbReference type="GO" id="GO:0060335">
    <property type="term" value="P:positive regulation of type II interferon-mediated signaling pathway"/>
    <property type="evidence" value="ECO:0007669"/>
    <property type="project" value="TreeGrafter"/>
</dbReference>
<evidence type="ECO:0000313" key="8">
    <source>
        <dbReference type="Ensembl" id="ENSCVAP00000006691.1"/>
    </source>
</evidence>
<dbReference type="Proteomes" id="UP000265020">
    <property type="component" value="Unassembled WGS sequence"/>
</dbReference>
<dbReference type="GeneTree" id="ENSGT00940000158837"/>
<dbReference type="CDD" id="cd02907">
    <property type="entry name" value="Macro_Af1521_BAL-like"/>
    <property type="match status" value="1"/>
</dbReference>
<dbReference type="Ensembl" id="ENSCVAT00000004561.1">
    <property type="protein sequence ID" value="ENSCVAP00000006691.1"/>
    <property type="gene ID" value="ENSCVAG00000000784.1"/>
</dbReference>
<dbReference type="PROSITE" id="PS51154">
    <property type="entry name" value="MACRO"/>
    <property type="match status" value="2"/>
</dbReference>
<dbReference type="AlphaFoldDB" id="A0A3Q2CMM6"/>
<dbReference type="InterPro" id="IPR052056">
    <property type="entry name" value="Mono-ARTD/PARP"/>
</dbReference>
<dbReference type="GO" id="GO:0010629">
    <property type="term" value="P:negative regulation of gene expression"/>
    <property type="evidence" value="ECO:0007669"/>
    <property type="project" value="TreeGrafter"/>
</dbReference>
<evidence type="ECO:0000256" key="1">
    <source>
        <dbReference type="ARBA" id="ARBA00004123"/>
    </source>
</evidence>
<keyword evidence="3" id="KW-0808">Transferase</keyword>
<keyword evidence="2" id="KW-0328">Glycosyltransferase</keyword>
<keyword evidence="5" id="KW-0539">Nucleus</keyword>
<dbReference type="GO" id="GO:1990404">
    <property type="term" value="F:NAD+-protein mono-ADP-ribosyltransferase activity"/>
    <property type="evidence" value="ECO:0007669"/>
    <property type="project" value="TreeGrafter"/>
</dbReference>
<dbReference type="SUPFAM" id="SSF52949">
    <property type="entry name" value="Macro domain-like"/>
    <property type="match status" value="2"/>
</dbReference>
<dbReference type="InterPro" id="IPR043472">
    <property type="entry name" value="Macro_dom-like"/>
</dbReference>
<evidence type="ECO:0000256" key="6">
    <source>
        <dbReference type="SAM" id="MobiDB-lite"/>
    </source>
</evidence>
<keyword evidence="9" id="KW-1185">Reference proteome</keyword>
<evidence type="ECO:0000259" key="7">
    <source>
        <dbReference type="PROSITE" id="PS51154"/>
    </source>
</evidence>
<dbReference type="Gene3D" id="3.90.228.10">
    <property type="match status" value="1"/>
</dbReference>
<dbReference type="SUPFAM" id="SSF56399">
    <property type="entry name" value="ADP-ribosylation"/>
    <property type="match status" value="1"/>
</dbReference>
<keyword evidence="4" id="KW-0520">NAD</keyword>
<feature type="domain" description="Macro" evidence="7">
    <location>
        <begin position="269"/>
        <end position="416"/>
    </location>
</feature>
<proteinExistence type="predicted"/>
<dbReference type="STRING" id="28743.ENSCVAP00000006691"/>
<evidence type="ECO:0000313" key="9">
    <source>
        <dbReference type="Proteomes" id="UP000265020"/>
    </source>
</evidence>
<organism evidence="8 9">
    <name type="scientific">Cyprinodon variegatus</name>
    <name type="common">Sheepshead minnow</name>
    <dbReference type="NCBI Taxonomy" id="28743"/>
    <lineage>
        <taxon>Eukaryota</taxon>
        <taxon>Metazoa</taxon>
        <taxon>Chordata</taxon>
        <taxon>Craniata</taxon>
        <taxon>Vertebrata</taxon>
        <taxon>Euteleostomi</taxon>
        <taxon>Actinopterygii</taxon>
        <taxon>Neopterygii</taxon>
        <taxon>Teleostei</taxon>
        <taxon>Neoteleostei</taxon>
        <taxon>Acanthomorphata</taxon>
        <taxon>Ovalentaria</taxon>
        <taxon>Atherinomorphae</taxon>
        <taxon>Cyprinodontiformes</taxon>
        <taxon>Cyprinodontidae</taxon>
        <taxon>Cyprinodon</taxon>
    </lineage>
</organism>
<feature type="region of interest" description="Disordered" evidence="6">
    <location>
        <begin position="424"/>
        <end position="446"/>
    </location>
</feature>
<dbReference type="GO" id="GO:0005737">
    <property type="term" value="C:cytoplasm"/>
    <property type="evidence" value="ECO:0007669"/>
    <property type="project" value="TreeGrafter"/>
</dbReference>
<dbReference type="PANTHER" id="PTHR14453">
    <property type="entry name" value="PARP/ZINC FINGER CCCH TYPE DOMAIN CONTAINING PROTEIN"/>
    <property type="match status" value="1"/>
</dbReference>
<dbReference type="PANTHER" id="PTHR14453:SF70">
    <property type="entry name" value="PROTEIN MONO-ADP-RIBOSYLTRANSFERASE PARP9"/>
    <property type="match status" value="1"/>
</dbReference>
<dbReference type="Gene3D" id="3.40.220.10">
    <property type="entry name" value="Leucine Aminopeptidase, subunit E, domain 1"/>
    <property type="match status" value="2"/>
</dbReference>
<dbReference type="OMA" id="TEESEAW"/>
<dbReference type="InterPro" id="IPR002589">
    <property type="entry name" value="Macro_dom"/>
</dbReference>
<evidence type="ECO:0000256" key="4">
    <source>
        <dbReference type="ARBA" id="ARBA00023027"/>
    </source>
</evidence>